<dbReference type="RefSeq" id="WP_073135339.1">
    <property type="nucleotide sequence ID" value="NZ_FQWQ01000002.1"/>
</dbReference>
<dbReference type="STRING" id="947013.SAMN04488109_2889"/>
<dbReference type="EMBL" id="FQWQ01000002">
    <property type="protein sequence ID" value="SHH14960.1"/>
    <property type="molecule type" value="Genomic_DNA"/>
</dbReference>
<dbReference type="Proteomes" id="UP000184212">
    <property type="component" value="Unassembled WGS sequence"/>
</dbReference>
<dbReference type="CDD" id="cd03498">
    <property type="entry name" value="SQR_TypeB_2_TM"/>
    <property type="match status" value="1"/>
</dbReference>
<keyword evidence="3" id="KW-1185">Reference proteome</keyword>
<keyword evidence="1" id="KW-1133">Transmembrane helix</keyword>
<accession>A0A1M5QMK3</accession>
<feature type="transmembrane region" description="Helical" evidence="1">
    <location>
        <begin position="16"/>
        <end position="40"/>
    </location>
</feature>
<dbReference type="GO" id="GO:0016020">
    <property type="term" value="C:membrane"/>
    <property type="evidence" value="ECO:0007669"/>
    <property type="project" value="InterPro"/>
</dbReference>
<evidence type="ECO:0000313" key="2">
    <source>
        <dbReference type="EMBL" id="SHH14960.1"/>
    </source>
</evidence>
<dbReference type="OrthoDB" id="9802842at2"/>
<reference evidence="2 3" key="1">
    <citation type="submission" date="2016-11" db="EMBL/GenBank/DDBJ databases">
        <authorList>
            <person name="Jaros S."/>
            <person name="Januszkiewicz K."/>
            <person name="Wedrychowicz H."/>
        </authorList>
    </citation>
    <scope>NUCLEOTIDE SEQUENCE [LARGE SCALE GENOMIC DNA]</scope>
    <source>
        <strain evidence="2 3">DSM 24574</strain>
    </source>
</reference>
<dbReference type="InterPro" id="IPR011138">
    <property type="entry name" value="Cytochrome_b-558"/>
</dbReference>
<proteinExistence type="predicted"/>
<dbReference type="NCBIfam" id="TIGR02046">
    <property type="entry name" value="sdhC_b558_fam"/>
    <property type="match status" value="1"/>
</dbReference>
<feature type="transmembrane region" description="Helical" evidence="1">
    <location>
        <begin position="109"/>
        <end position="129"/>
    </location>
</feature>
<dbReference type="InterPro" id="IPR034804">
    <property type="entry name" value="SQR/QFR_C/D"/>
</dbReference>
<organism evidence="2 3">
    <name type="scientific">Chryseolinea serpens</name>
    <dbReference type="NCBI Taxonomy" id="947013"/>
    <lineage>
        <taxon>Bacteria</taxon>
        <taxon>Pseudomonadati</taxon>
        <taxon>Bacteroidota</taxon>
        <taxon>Cytophagia</taxon>
        <taxon>Cytophagales</taxon>
        <taxon>Fulvivirgaceae</taxon>
        <taxon>Chryseolinea</taxon>
    </lineage>
</organism>
<dbReference type="Gene3D" id="1.20.1300.10">
    <property type="entry name" value="Fumarate reductase/succinate dehydrogenase, transmembrane subunit"/>
    <property type="match status" value="1"/>
</dbReference>
<gene>
    <name evidence="2" type="ORF">SAMN04488109_2889</name>
</gene>
<protein>
    <submittedName>
        <fullName evidence="2">Succinate dehydrogenase / fumarate reductase cytochrome b subunit</fullName>
    </submittedName>
</protein>
<keyword evidence="1" id="KW-0472">Membrane</keyword>
<dbReference type="SUPFAM" id="SSF81343">
    <property type="entry name" value="Fumarate reductase respiratory complex transmembrane subunits"/>
    <property type="match status" value="1"/>
</dbReference>
<dbReference type="AlphaFoldDB" id="A0A1M5QMK3"/>
<feature type="transmembrane region" description="Helical" evidence="1">
    <location>
        <begin position="60"/>
        <end position="80"/>
    </location>
</feature>
<feature type="transmembrane region" description="Helical" evidence="1">
    <location>
        <begin position="149"/>
        <end position="178"/>
    </location>
</feature>
<keyword evidence="1" id="KW-0812">Transmembrane</keyword>
<evidence type="ECO:0000256" key="1">
    <source>
        <dbReference type="SAM" id="Phobius"/>
    </source>
</evidence>
<evidence type="ECO:0000313" key="3">
    <source>
        <dbReference type="Proteomes" id="UP000184212"/>
    </source>
</evidence>
<name>A0A1M5QMK3_9BACT</name>
<sequence length="230" mass="26323">MNWFTNLLTSTLGRKLLMALTGLFLILFLVVHLIGNLQLLKHDDGHAFNVYAQFMTSNPLIKIVSYVNYTIILVHILWAIMLTSHNRKARGSEGYAVSKNSSAWTSRNMGILGSIIFIFLVIHLKGFWYEMHWGGIQTVDYEGKTVKNLYLVVAAAYAQFWYAALYVVSMLILGFHLWHGFASSFQTLGLNHPKYNPIIRFVGRAFAIVVPVLFALIPIWMYLNQDIYNK</sequence>
<feature type="transmembrane region" description="Helical" evidence="1">
    <location>
        <begin position="198"/>
        <end position="223"/>
    </location>
</feature>